<organism evidence="1 2">
    <name type="scientific">Nocardioides mesophilus</name>
    <dbReference type="NCBI Taxonomy" id="433659"/>
    <lineage>
        <taxon>Bacteria</taxon>
        <taxon>Bacillati</taxon>
        <taxon>Actinomycetota</taxon>
        <taxon>Actinomycetes</taxon>
        <taxon>Propionibacteriales</taxon>
        <taxon>Nocardioidaceae</taxon>
        <taxon>Nocardioides</taxon>
    </lineage>
</organism>
<evidence type="ECO:0000313" key="2">
    <source>
        <dbReference type="Proteomes" id="UP000515947"/>
    </source>
</evidence>
<dbReference type="SUPFAM" id="SSF55961">
    <property type="entry name" value="Bet v1-like"/>
    <property type="match status" value="1"/>
</dbReference>
<name>A0A7G9RFP0_9ACTN</name>
<dbReference type="KEGG" id="nmes:H9L09_08880"/>
<gene>
    <name evidence="1" type="ORF">H9L09_08880</name>
</gene>
<accession>A0A7G9RFP0</accession>
<dbReference type="EMBL" id="CP060713">
    <property type="protein sequence ID" value="QNN54415.1"/>
    <property type="molecule type" value="Genomic_DNA"/>
</dbReference>
<reference evidence="1 2" key="1">
    <citation type="submission" date="2020-08" db="EMBL/GenBank/DDBJ databases">
        <title>Genome sequence of Nocardioides mesophilus KACC 16243T.</title>
        <authorList>
            <person name="Hyun D.-W."/>
            <person name="Bae J.-W."/>
        </authorList>
    </citation>
    <scope>NUCLEOTIDE SEQUENCE [LARGE SCALE GENOMIC DNA]</scope>
    <source>
        <strain evidence="1 2">KACC 16243</strain>
    </source>
</reference>
<dbReference type="InterPro" id="IPR019587">
    <property type="entry name" value="Polyketide_cyclase/dehydratase"/>
</dbReference>
<dbReference type="Gene3D" id="3.30.530.20">
    <property type="match status" value="1"/>
</dbReference>
<protein>
    <submittedName>
        <fullName evidence="1">SRPBCC family protein</fullName>
    </submittedName>
</protein>
<evidence type="ECO:0000313" key="1">
    <source>
        <dbReference type="EMBL" id="QNN54415.1"/>
    </source>
</evidence>
<dbReference type="InterPro" id="IPR023393">
    <property type="entry name" value="START-like_dom_sf"/>
</dbReference>
<keyword evidence="2" id="KW-1185">Reference proteome</keyword>
<proteinExistence type="predicted"/>
<dbReference type="Proteomes" id="UP000515947">
    <property type="component" value="Chromosome"/>
</dbReference>
<sequence length="143" mass="16092">MRLERTVTTDKPVERVFAYLADFTTTTEWDPGTVETVRVSGDGGPGTRYRNTSKFAGRETELTYTVVEREQNQKIALRGQNKTVKALDTMTFTPTTTGGTEVRYSADFDFGVLTPVLGLLLRPFFTRLGDEAERGMREALERL</sequence>
<dbReference type="Pfam" id="PF10604">
    <property type="entry name" value="Polyketide_cyc2"/>
    <property type="match status" value="1"/>
</dbReference>
<dbReference type="AlphaFoldDB" id="A0A7G9RFP0"/>
<dbReference type="RefSeq" id="WP_187580255.1">
    <property type="nucleotide sequence ID" value="NZ_CP060713.1"/>
</dbReference>